<evidence type="ECO:0000313" key="3">
    <source>
        <dbReference type="Proteomes" id="UP000008320"/>
    </source>
</evidence>
<dbReference type="AlphaFoldDB" id="Q2GHZ5"/>
<organism evidence="2 3">
    <name type="scientific">Ehrlichia chaffeensis (strain ATCC CRL-10679 / Arkansas)</name>
    <dbReference type="NCBI Taxonomy" id="205920"/>
    <lineage>
        <taxon>Bacteria</taxon>
        <taxon>Pseudomonadati</taxon>
        <taxon>Pseudomonadota</taxon>
        <taxon>Alphaproteobacteria</taxon>
        <taxon>Rickettsiales</taxon>
        <taxon>Anaplasmataceae</taxon>
        <taxon>Ehrlichia</taxon>
    </lineage>
</organism>
<name>Q2GHZ5_EHRCR</name>
<dbReference type="Proteomes" id="UP000008320">
    <property type="component" value="Chromosome"/>
</dbReference>
<dbReference type="KEGG" id="ech:ECH_0110"/>
<evidence type="ECO:0000313" key="2">
    <source>
        <dbReference type="EMBL" id="ABD44583.1"/>
    </source>
</evidence>
<dbReference type="HOGENOM" id="CLU_3327407_0_0_5"/>
<keyword evidence="3" id="KW-1185">Reference proteome</keyword>
<accession>Q2GHZ5</accession>
<dbReference type="EMBL" id="CP000236">
    <property type="protein sequence ID" value="ABD44583.1"/>
    <property type="molecule type" value="Genomic_DNA"/>
</dbReference>
<feature type="region of interest" description="Disordered" evidence="1">
    <location>
        <begin position="1"/>
        <end position="38"/>
    </location>
</feature>
<proteinExistence type="predicted"/>
<evidence type="ECO:0000256" key="1">
    <source>
        <dbReference type="SAM" id="MobiDB-lite"/>
    </source>
</evidence>
<dbReference type="STRING" id="205920.ECH_0110"/>
<sequence>MVDVNGQDVSEKEEKSSFVSEDIEKLSGRSLRRPLEKS</sequence>
<protein>
    <submittedName>
        <fullName evidence="2">Uncharacterized protein</fullName>
    </submittedName>
</protein>
<gene>
    <name evidence="2" type="ordered locus">ECH_0110</name>
</gene>
<feature type="compositionally biased region" description="Basic and acidic residues" evidence="1">
    <location>
        <begin position="9"/>
        <end position="38"/>
    </location>
</feature>
<reference evidence="2 3" key="1">
    <citation type="journal article" date="2006" name="PLoS Genet.">
        <title>Comparative genomics of emerging human ehrlichiosis agents.</title>
        <authorList>
            <person name="Dunning Hotopp J.C."/>
            <person name="Lin M."/>
            <person name="Madupu R."/>
            <person name="Crabtree J."/>
            <person name="Angiuoli S.V."/>
            <person name="Eisen J.A."/>
            <person name="Seshadri R."/>
            <person name="Ren Q."/>
            <person name="Wu M."/>
            <person name="Utterback T.R."/>
            <person name="Smith S."/>
            <person name="Lewis M."/>
            <person name="Khouri H."/>
            <person name="Zhang C."/>
            <person name="Niu H."/>
            <person name="Lin Q."/>
            <person name="Ohashi N."/>
            <person name="Zhi N."/>
            <person name="Nelson W."/>
            <person name="Brinkac L.M."/>
            <person name="Dodson R.J."/>
            <person name="Rosovitz M.J."/>
            <person name="Sundaram J."/>
            <person name="Daugherty S.C."/>
            <person name="Davidsen T."/>
            <person name="Durkin A.S."/>
            <person name="Gwinn M."/>
            <person name="Haft D.H."/>
            <person name="Selengut J.D."/>
            <person name="Sullivan S.A."/>
            <person name="Zafar N."/>
            <person name="Zhou L."/>
            <person name="Benahmed F."/>
            <person name="Forberger H."/>
            <person name="Halpin R."/>
            <person name="Mulligan S."/>
            <person name="Robinson J."/>
            <person name="White O."/>
            <person name="Rikihisa Y."/>
            <person name="Tettelin H."/>
        </authorList>
    </citation>
    <scope>NUCLEOTIDE SEQUENCE [LARGE SCALE GENOMIC DNA]</scope>
    <source>
        <strain evidence="3">ATCC CRL-10679 / Arkansas</strain>
    </source>
</reference>